<dbReference type="EMBL" id="KB302197">
    <property type="protein sequence ID" value="ELU04577.1"/>
    <property type="molecule type" value="Genomic_DNA"/>
</dbReference>
<protein>
    <recommendedName>
        <fullName evidence="4">Endonuclease/exonuclease/phosphatase domain-containing protein</fullName>
    </recommendedName>
</protein>
<proteinExistence type="predicted"/>
<accession>R7UMU3</accession>
<dbReference type="AlphaFoldDB" id="R7UMU3"/>
<evidence type="ECO:0000313" key="3">
    <source>
        <dbReference type="Proteomes" id="UP000014760"/>
    </source>
</evidence>
<evidence type="ECO:0000313" key="2">
    <source>
        <dbReference type="EnsemblMetazoa" id="CapteP207379"/>
    </source>
</evidence>
<reference evidence="2" key="3">
    <citation type="submission" date="2015-06" db="UniProtKB">
        <authorList>
            <consortium name="EnsemblMetazoa"/>
        </authorList>
    </citation>
    <scope>IDENTIFICATION</scope>
</reference>
<name>R7UMU3_CAPTE</name>
<evidence type="ECO:0000313" key="1">
    <source>
        <dbReference type="EMBL" id="ELU04577.1"/>
    </source>
</evidence>
<dbReference type="EnsemblMetazoa" id="CapteT207379">
    <property type="protein sequence ID" value="CapteP207379"/>
    <property type="gene ID" value="CapteG207379"/>
</dbReference>
<dbReference type="EMBL" id="AMQN01001390">
    <property type="status" value="NOT_ANNOTATED_CDS"/>
    <property type="molecule type" value="Genomic_DNA"/>
</dbReference>
<sequence>MSFKLADRSVNDGFLHVDGPHLSKCGTKRLLTNRRRKLQRKQSGFRKLRKLRSTPAAQMEQLMVTRTIKEVNWQNIGSSIRPKEHLLLHGIQRAHEATAGILTNGFSNATFSEEMEKFIADLCSYQSSDICLLGDFNVQWVEGSTTVNNFQKVAPSFSLKQHLL</sequence>
<evidence type="ECO:0008006" key="4">
    <source>
        <dbReference type="Google" id="ProtNLM"/>
    </source>
</evidence>
<organism evidence="1">
    <name type="scientific">Capitella teleta</name>
    <name type="common">Polychaete worm</name>
    <dbReference type="NCBI Taxonomy" id="283909"/>
    <lineage>
        <taxon>Eukaryota</taxon>
        <taxon>Metazoa</taxon>
        <taxon>Spiralia</taxon>
        <taxon>Lophotrochozoa</taxon>
        <taxon>Annelida</taxon>
        <taxon>Polychaeta</taxon>
        <taxon>Sedentaria</taxon>
        <taxon>Scolecida</taxon>
        <taxon>Capitellidae</taxon>
        <taxon>Capitella</taxon>
    </lineage>
</organism>
<reference evidence="3" key="1">
    <citation type="submission" date="2012-12" db="EMBL/GenBank/DDBJ databases">
        <authorList>
            <person name="Hellsten U."/>
            <person name="Grimwood J."/>
            <person name="Chapman J.A."/>
            <person name="Shapiro H."/>
            <person name="Aerts A."/>
            <person name="Otillar R.P."/>
            <person name="Terry A.Y."/>
            <person name="Boore J.L."/>
            <person name="Simakov O."/>
            <person name="Marletaz F."/>
            <person name="Cho S.-J."/>
            <person name="Edsinger-Gonzales E."/>
            <person name="Havlak P."/>
            <person name="Kuo D.-H."/>
            <person name="Larsson T."/>
            <person name="Lv J."/>
            <person name="Arendt D."/>
            <person name="Savage R."/>
            <person name="Osoegawa K."/>
            <person name="de Jong P."/>
            <person name="Lindberg D.R."/>
            <person name="Seaver E.C."/>
            <person name="Weisblat D.A."/>
            <person name="Putnam N.H."/>
            <person name="Grigoriev I.V."/>
            <person name="Rokhsar D.S."/>
        </authorList>
    </citation>
    <scope>NUCLEOTIDE SEQUENCE</scope>
    <source>
        <strain evidence="3">I ESC-2004</strain>
    </source>
</reference>
<gene>
    <name evidence="1" type="ORF">CAPTEDRAFT_207379</name>
</gene>
<dbReference type="HOGENOM" id="CLU_1620594_0_0_1"/>
<reference evidence="1 3" key="2">
    <citation type="journal article" date="2013" name="Nature">
        <title>Insights into bilaterian evolution from three spiralian genomes.</title>
        <authorList>
            <person name="Simakov O."/>
            <person name="Marletaz F."/>
            <person name="Cho S.J."/>
            <person name="Edsinger-Gonzales E."/>
            <person name="Havlak P."/>
            <person name="Hellsten U."/>
            <person name="Kuo D.H."/>
            <person name="Larsson T."/>
            <person name="Lv J."/>
            <person name="Arendt D."/>
            <person name="Savage R."/>
            <person name="Osoegawa K."/>
            <person name="de Jong P."/>
            <person name="Grimwood J."/>
            <person name="Chapman J.A."/>
            <person name="Shapiro H."/>
            <person name="Aerts A."/>
            <person name="Otillar R.P."/>
            <person name="Terry A.Y."/>
            <person name="Boore J.L."/>
            <person name="Grigoriev I.V."/>
            <person name="Lindberg D.R."/>
            <person name="Seaver E.C."/>
            <person name="Weisblat D.A."/>
            <person name="Putnam N.H."/>
            <person name="Rokhsar D.S."/>
        </authorList>
    </citation>
    <scope>NUCLEOTIDE SEQUENCE</scope>
    <source>
        <strain evidence="1 3">I ESC-2004</strain>
    </source>
</reference>
<keyword evidence="3" id="KW-1185">Reference proteome</keyword>
<dbReference type="Proteomes" id="UP000014760">
    <property type="component" value="Unassembled WGS sequence"/>
</dbReference>